<dbReference type="InterPro" id="IPR027417">
    <property type="entry name" value="P-loop_NTPase"/>
</dbReference>
<dbReference type="PROSITE" id="PS50104">
    <property type="entry name" value="TIR"/>
    <property type="match status" value="1"/>
</dbReference>
<evidence type="ECO:0000259" key="1">
    <source>
        <dbReference type="PROSITE" id="PS50104"/>
    </source>
</evidence>
<name>A0A251TR93_HELAN</name>
<dbReference type="Gene3D" id="3.40.50.300">
    <property type="entry name" value="P-loop containing nucleotide triphosphate hydrolases"/>
    <property type="match status" value="1"/>
</dbReference>
<dbReference type="InParanoid" id="A0A251TR93"/>
<gene>
    <name evidence="2" type="ORF">HannXRQ_Chr09g0240471</name>
</gene>
<sequence length="170" mass="19117">MECQKMTEHTAYPIFYDVEPTEVRKQSGSVGEAFEQVTRKRKRTLEDVNLEKENDVGRWKNALKEAADLAGMELKNTLNGHEAKFIQQIVQDVSLKLHLIDLSVDTKLVGMETRVKGIISSLELDLNDVRMIGIKGIGGGGKTTLARAIFDHISIWFEGFAKADPFIRVK</sequence>
<keyword evidence="3" id="KW-1185">Reference proteome</keyword>
<reference evidence="3" key="1">
    <citation type="journal article" date="2017" name="Nature">
        <title>The sunflower genome provides insights into oil metabolism, flowering and Asterid evolution.</title>
        <authorList>
            <person name="Badouin H."/>
            <person name="Gouzy J."/>
            <person name="Grassa C.J."/>
            <person name="Murat F."/>
            <person name="Staton S.E."/>
            <person name="Cottret L."/>
            <person name="Lelandais-Briere C."/>
            <person name="Owens G.L."/>
            <person name="Carrere S."/>
            <person name="Mayjonade B."/>
            <person name="Legrand L."/>
            <person name="Gill N."/>
            <person name="Kane N.C."/>
            <person name="Bowers J.E."/>
            <person name="Hubner S."/>
            <person name="Bellec A."/>
            <person name="Berard A."/>
            <person name="Berges H."/>
            <person name="Blanchet N."/>
            <person name="Boniface M.C."/>
            <person name="Brunel D."/>
            <person name="Catrice O."/>
            <person name="Chaidir N."/>
            <person name="Claudel C."/>
            <person name="Donnadieu C."/>
            <person name="Faraut T."/>
            <person name="Fievet G."/>
            <person name="Helmstetter N."/>
            <person name="King M."/>
            <person name="Knapp S.J."/>
            <person name="Lai Z."/>
            <person name="Le Paslier M.C."/>
            <person name="Lippi Y."/>
            <person name="Lorenzon L."/>
            <person name="Mandel J.R."/>
            <person name="Marage G."/>
            <person name="Marchand G."/>
            <person name="Marquand E."/>
            <person name="Bret-Mestries E."/>
            <person name="Morien E."/>
            <person name="Nambeesan S."/>
            <person name="Nguyen T."/>
            <person name="Pegot-Espagnet P."/>
            <person name="Pouilly N."/>
            <person name="Raftis F."/>
            <person name="Sallet E."/>
            <person name="Schiex T."/>
            <person name="Thomas J."/>
            <person name="Vandecasteele C."/>
            <person name="Vares D."/>
            <person name="Vear F."/>
            <person name="Vautrin S."/>
            <person name="Crespi M."/>
            <person name="Mangin B."/>
            <person name="Burke J.M."/>
            <person name="Salse J."/>
            <person name="Munos S."/>
            <person name="Vincourt P."/>
            <person name="Rieseberg L.H."/>
            <person name="Langlade N.B."/>
        </authorList>
    </citation>
    <scope>NUCLEOTIDE SEQUENCE [LARGE SCALE GENOMIC DNA]</scope>
    <source>
        <strain evidence="3">cv. SF193</strain>
    </source>
</reference>
<dbReference type="Pfam" id="PF01582">
    <property type="entry name" value="TIR"/>
    <property type="match status" value="1"/>
</dbReference>
<dbReference type="GO" id="GO:0007165">
    <property type="term" value="P:signal transduction"/>
    <property type="evidence" value="ECO:0007669"/>
    <property type="project" value="InterPro"/>
</dbReference>
<dbReference type="InterPro" id="IPR000157">
    <property type="entry name" value="TIR_dom"/>
</dbReference>
<dbReference type="AlphaFoldDB" id="A0A251TR93"/>
<evidence type="ECO:0000313" key="3">
    <source>
        <dbReference type="Proteomes" id="UP000215914"/>
    </source>
</evidence>
<proteinExistence type="predicted"/>
<feature type="domain" description="TIR" evidence="1">
    <location>
        <begin position="1"/>
        <end position="97"/>
    </location>
</feature>
<accession>A0A251TR93</accession>
<dbReference type="InterPro" id="IPR035897">
    <property type="entry name" value="Toll_tir_struct_dom_sf"/>
</dbReference>
<dbReference type="PANTHER" id="PTHR11017">
    <property type="entry name" value="LEUCINE-RICH REPEAT-CONTAINING PROTEIN"/>
    <property type="match status" value="1"/>
</dbReference>
<dbReference type="SUPFAM" id="SSF52540">
    <property type="entry name" value="P-loop containing nucleoside triphosphate hydrolases"/>
    <property type="match status" value="1"/>
</dbReference>
<keyword evidence="2" id="KW-0675">Receptor</keyword>
<dbReference type="InterPro" id="IPR044974">
    <property type="entry name" value="Disease_R_plants"/>
</dbReference>
<protein>
    <submittedName>
        <fullName evidence="2">Putative toll/interleukin-1 receptor (TIR) domain-containing protein</fullName>
    </submittedName>
</protein>
<organism evidence="2 3">
    <name type="scientific">Helianthus annuus</name>
    <name type="common">Common sunflower</name>
    <dbReference type="NCBI Taxonomy" id="4232"/>
    <lineage>
        <taxon>Eukaryota</taxon>
        <taxon>Viridiplantae</taxon>
        <taxon>Streptophyta</taxon>
        <taxon>Embryophyta</taxon>
        <taxon>Tracheophyta</taxon>
        <taxon>Spermatophyta</taxon>
        <taxon>Magnoliopsida</taxon>
        <taxon>eudicotyledons</taxon>
        <taxon>Gunneridae</taxon>
        <taxon>Pentapetalae</taxon>
        <taxon>asterids</taxon>
        <taxon>campanulids</taxon>
        <taxon>Asterales</taxon>
        <taxon>Asteraceae</taxon>
        <taxon>Asteroideae</taxon>
        <taxon>Heliantheae alliance</taxon>
        <taxon>Heliantheae</taxon>
        <taxon>Helianthus</taxon>
    </lineage>
</organism>
<dbReference type="OMA" id="EHSRNWC"/>
<dbReference type="PANTHER" id="PTHR11017:SF577">
    <property type="entry name" value="DISEASE RESISTANCE PROTEIN (TIR-NBS-LRR CLASS), PUTATIVE-RELATED"/>
    <property type="match status" value="1"/>
</dbReference>
<dbReference type="Proteomes" id="UP000215914">
    <property type="component" value="Chromosome 9"/>
</dbReference>
<dbReference type="GO" id="GO:0006952">
    <property type="term" value="P:defense response"/>
    <property type="evidence" value="ECO:0007669"/>
    <property type="project" value="InterPro"/>
</dbReference>
<evidence type="ECO:0000313" key="2">
    <source>
        <dbReference type="EMBL" id="OTG13648.1"/>
    </source>
</evidence>
<dbReference type="EMBL" id="CM007898">
    <property type="protein sequence ID" value="OTG13648.1"/>
    <property type="molecule type" value="Genomic_DNA"/>
</dbReference>
<dbReference type="Gene3D" id="3.40.50.10140">
    <property type="entry name" value="Toll/interleukin-1 receptor homology (TIR) domain"/>
    <property type="match status" value="1"/>
</dbReference>